<dbReference type="PROSITE" id="PS51831">
    <property type="entry name" value="HD"/>
    <property type="match status" value="1"/>
</dbReference>
<dbReference type="GO" id="GO:0031125">
    <property type="term" value="P:rRNA 3'-end processing"/>
    <property type="evidence" value="ECO:0007669"/>
    <property type="project" value="TreeGrafter"/>
</dbReference>
<dbReference type="PANTHER" id="PTHR37294:SF1">
    <property type="entry name" value="3'-5' EXORIBONUCLEASE YHAM"/>
    <property type="match status" value="1"/>
</dbReference>
<dbReference type="InterPro" id="IPR003607">
    <property type="entry name" value="HD/PDEase_dom"/>
</dbReference>
<dbReference type="CDD" id="cd04492">
    <property type="entry name" value="YhaM_OBF_like"/>
    <property type="match status" value="1"/>
</dbReference>
<dbReference type="InterPro" id="IPR050798">
    <property type="entry name" value="YhaM_exoribonuc/phosphodiest"/>
</dbReference>
<dbReference type="Pfam" id="PF01966">
    <property type="entry name" value="HD"/>
    <property type="match status" value="1"/>
</dbReference>
<dbReference type="SMART" id="SM00471">
    <property type="entry name" value="HDc"/>
    <property type="match status" value="1"/>
</dbReference>
<dbReference type="Pfam" id="PF01336">
    <property type="entry name" value="tRNA_anti-codon"/>
    <property type="match status" value="1"/>
</dbReference>
<evidence type="ECO:0000256" key="1">
    <source>
        <dbReference type="ARBA" id="ARBA00022801"/>
    </source>
</evidence>
<dbReference type="AlphaFoldDB" id="A0A926IEX7"/>
<dbReference type="Proteomes" id="UP000655830">
    <property type="component" value="Unassembled WGS sequence"/>
</dbReference>
<evidence type="ECO:0000313" key="4">
    <source>
        <dbReference type="Proteomes" id="UP000655830"/>
    </source>
</evidence>
<sequence>MSLINELKPEDKVQGNYLCKYKQILKNKNGKEYITIKLQDESGLLEGKIWSIHPGIESFLADEVVYVEGDVVLYQDNLQLNVGKIRRAEEGSYDLTTLLPHTRKDVKELENSLLELIDQVEHPAIRQLLENIFCDEAVYKDFMLAAAAKSVHHAYISGLLEHTINVAHIGVYLSGLYEGVNRDLVIAGCLLHDIGKLYELSPFPQNDYTDEGQLLGHLILGLEKVIEASREIPDFPKEAGIILKHILLAHHGEYEYGSPKRPKCIEAMIVHLADNADSKLKMFEELLQATDENEKNLGYHKILNRNMRRTIL</sequence>
<dbReference type="Gene3D" id="1.10.3210.10">
    <property type="entry name" value="Hypothetical protein af1432"/>
    <property type="match status" value="1"/>
</dbReference>
<evidence type="ECO:0000313" key="3">
    <source>
        <dbReference type="EMBL" id="MBC8581257.1"/>
    </source>
</evidence>
<dbReference type="RefSeq" id="WP_249334083.1">
    <property type="nucleotide sequence ID" value="NZ_JACRSY010000042.1"/>
</dbReference>
<accession>A0A926IEX7</accession>
<comment type="caution">
    <text evidence="3">The sequence shown here is derived from an EMBL/GenBank/DDBJ whole genome shotgun (WGS) entry which is preliminary data.</text>
</comment>
<dbReference type="SUPFAM" id="SSF109604">
    <property type="entry name" value="HD-domain/PDEase-like"/>
    <property type="match status" value="1"/>
</dbReference>
<keyword evidence="4" id="KW-1185">Reference proteome</keyword>
<dbReference type="NCBIfam" id="TIGR00277">
    <property type="entry name" value="HDIG"/>
    <property type="match status" value="1"/>
</dbReference>
<keyword evidence="1" id="KW-0378">Hydrolase</keyword>
<gene>
    <name evidence="3" type="ORF">H8718_17255</name>
</gene>
<name>A0A926IEX7_9FIRM</name>
<proteinExistence type="predicted"/>
<dbReference type="InterPro" id="IPR004365">
    <property type="entry name" value="NA-bd_OB_tRNA"/>
</dbReference>
<dbReference type="PANTHER" id="PTHR37294">
    <property type="entry name" value="3'-5' EXORIBONUCLEASE YHAM"/>
    <property type="match status" value="1"/>
</dbReference>
<dbReference type="InterPro" id="IPR006674">
    <property type="entry name" value="HD_domain"/>
</dbReference>
<organism evidence="3 4">
    <name type="scientific">Zhenhengia yiwuensis</name>
    <dbReference type="NCBI Taxonomy" id="2763666"/>
    <lineage>
        <taxon>Bacteria</taxon>
        <taxon>Bacillati</taxon>
        <taxon>Bacillota</taxon>
        <taxon>Clostridia</taxon>
        <taxon>Lachnospirales</taxon>
        <taxon>Lachnospiraceae</taxon>
        <taxon>Zhenhengia</taxon>
    </lineage>
</organism>
<dbReference type="InterPro" id="IPR006675">
    <property type="entry name" value="HDIG_dom"/>
</dbReference>
<feature type="domain" description="HD" evidence="2">
    <location>
        <begin position="159"/>
        <end position="279"/>
    </location>
</feature>
<protein>
    <submittedName>
        <fullName evidence="3">HD domain-containing protein</fullName>
    </submittedName>
</protein>
<evidence type="ECO:0000259" key="2">
    <source>
        <dbReference type="PROSITE" id="PS51831"/>
    </source>
</evidence>
<reference evidence="3" key="1">
    <citation type="submission" date="2020-08" db="EMBL/GenBank/DDBJ databases">
        <title>Genome public.</title>
        <authorList>
            <person name="Liu C."/>
            <person name="Sun Q."/>
        </authorList>
    </citation>
    <scope>NUCLEOTIDE SEQUENCE</scope>
    <source>
        <strain evidence="3">NSJ-12</strain>
    </source>
</reference>
<dbReference type="GO" id="GO:0016787">
    <property type="term" value="F:hydrolase activity"/>
    <property type="evidence" value="ECO:0007669"/>
    <property type="project" value="UniProtKB-KW"/>
</dbReference>
<dbReference type="CDD" id="cd00077">
    <property type="entry name" value="HDc"/>
    <property type="match status" value="1"/>
</dbReference>
<dbReference type="EMBL" id="JACRSY010000042">
    <property type="protein sequence ID" value="MBC8581257.1"/>
    <property type="molecule type" value="Genomic_DNA"/>
</dbReference>